<name>A0A3G9IXE5_9ACTN</name>
<dbReference type="OrthoDB" id="3436074at2"/>
<proteinExistence type="predicted"/>
<accession>A0A3G9IXE5</accession>
<evidence type="ECO:0000313" key="2">
    <source>
        <dbReference type="Proteomes" id="UP000271573"/>
    </source>
</evidence>
<dbReference type="Proteomes" id="UP000271573">
    <property type="component" value="Chromosome"/>
</dbReference>
<sequence>MAPDPAIGRRAALALAAASAMSACRARPAPPTALPAARTDGKPATTLPAFMSWQPHPGEIQVEAKLAAVRRIERAGNVSGRRLHVIDAQYGGLLSDSASVLVVCESWALDHGRIVSDGHTFDVRLIRSGTAWQVTLVRPSSPGRPQAGLSTAARRVLATSRISLPPAARGDVEAGQVHDSVLETMLAVSKRWPIAVSVVRSGHPQYVFGTTRLSDHPRGRAFDTWAIDQVPVVAAGAPNPAVPAYMEALAALGSYNVGGPVLLGAAPQFFSDQTHHDHVHAGFLT</sequence>
<reference evidence="1 2" key="1">
    <citation type="submission" date="2018-11" db="EMBL/GenBank/DDBJ databases">
        <title>Complete genome sequence of Nocardioides baekrokdamisoli strain KCTC 39748.</title>
        <authorList>
            <person name="Kang S.W."/>
            <person name="Lee K.C."/>
            <person name="Kim K.K."/>
            <person name="Kim J.S."/>
            <person name="Kim D.S."/>
            <person name="Ko S.H."/>
            <person name="Yang S.H."/>
            <person name="Shin Y.K."/>
            <person name="Lee J.S."/>
        </authorList>
    </citation>
    <scope>NUCLEOTIDE SEQUENCE [LARGE SCALE GENOMIC DNA]</scope>
    <source>
        <strain evidence="1 2">KCTC 39748</strain>
    </source>
</reference>
<evidence type="ECO:0000313" key="1">
    <source>
        <dbReference type="EMBL" id="BBH15948.1"/>
    </source>
</evidence>
<gene>
    <name evidence="1" type="ORF">Back2_02350</name>
</gene>
<dbReference type="EMBL" id="AP019307">
    <property type="protein sequence ID" value="BBH15948.1"/>
    <property type="molecule type" value="Genomic_DNA"/>
</dbReference>
<dbReference type="RefSeq" id="WP_125565995.1">
    <property type="nucleotide sequence ID" value="NZ_AP019307.1"/>
</dbReference>
<protein>
    <submittedName>
        <fullName evidence="1">Uncharacterized protein</fullName>
    </submittedName>
</protein>
<dbReference type="AlphaFoldDB" id="A0A3G9IXE5"/>
<organism evidence="1 2">
    <name type="scientific">Nocardioides baekrokdamisoli</name>
    <dbReference type="NCBI Taxonomy" id="1804624"/>
    <lineage>
        <taxon>Bacteria</taxon>
        <taxon>Bacillati</taxon>
        <taxon>Actinomycetota</taxon>
        <taxon>Actinomycetes</taxon>
        <taxon>Propionibacteriales</taxon>
        <taxon>Nocardioidaceae</taxon>
        <taxon>Nocardioides</taxon>
    </lineage>
</organism>
<dbReference type="KEGG" id="nbe:Back2_02350"/>
<keyword evidence="2" id="KW-1185">Reference proteome</keyword>